<feature type="chain" id="PRO_5027058195" description="EF-hand domain-containing protein" evidence="1">
    <location>
        <begin position="22"/>
        <end position="192"/>
    </location>
</feature>
<dbReference type="PROSITE" id="PS50222">
    <property type="entry name" value="EF_HAND_2"/>
    <property type="match status" value="1"/>
</dbReference>
<dbReference type="InterPro" id="IPR018247">
    <property type="entry name" value="EF_Hand_1_Ca_BS"/>
</dbReference>
<dbReference type="AlphaFoldDB" id="A0A6M1U4M7"/>
<dbReference type="RefSeq" id="WP_165046919.1">
    <property type="nucleotide sequence ID" value="NZ_JAALFE010000002.1"/>
</dbReference>
<feature type="domain" description="EF-hand" evidence="2">
    <location>
        <begin position="157"/>
        <end position="192"/>
    </location>
</feature>
<dbReference type="Proteomes" id="UP000474758">
    <property type="component" value="Unassembled WGS sequence"/>
</dbReference>
<keyword evidence="4" id="KW-1185">Reference proteome</keyword>
<dbReference type="Gene3D" id="1.10.238.10">
    <property type="entry name" value="EF-hand"/>
    <property type="match status" value="1"/>
</dbReference>
<organism evidence="3 4">
    <name type="scientific">Paragemmobacter kunshanensis</name>
    <dbReference type="NCBI Taxonomy" id="2583234"/>
    <lineage>
        <taxon>Bacteria</taxon>
        <taxon>Pseudomonadati</taxon>
        <taxon>Pseudomonadota</taxon>
        <taxon>Alphaproteobacteria</taxon>
        <taxon>Rhodobacterales</taxon>
        <taxon>Paracoccaceae</taxon>
        <taxon>Paragemmobacter</taxon>
    </lineage>
</organism>
<evidence type="ECO:0000313" key="3">
    <source>
        <dbReference type="EMBL" id="NGQ89813.1"/>
    </source>
</evidence>
<dbReference type="PROSITE" id="PS00018">
    <property type="entry name" value="EF_HAND_1"/>
    <property type="match status" value="2"/>
</dbReference>
<evidence type="ECO:0000259" key="2">
    <source>
        <dbReference type="PROSITE" id="PS50222"/>
    </source>
</evidence>
<feature type="signal peptide" evidence="1">
    <location>
        <begin position="1"/>
        <end position="21"/>
    </location>
</feature>
<dbReference type="Pfam" id="PF13202">
    <property type="entry name" value="EF-hand_5"/>
    <property type="match status" value="1"/>
</dbReference>
<dbReference type="EMBL" id="JAALFE010000002">
    <property type="protein sequence ID" value="NGQ89813.1"/>
    <property type="molecule type" value="Genomic_DNA"/>
</dbReference>
<reference evidence="3 4" key="1">
    <citation type="submission" date="2020-02" db="EMBL/GenBank/DDBJ databases">
        <title>Rhodobacter translucens sp. nov., a novel bacterium isolated from activated sludge.</title>
        <authorList>
            <person name="Liu J."/>
        </authorList>
    </citation>
    <scope>NUCLEOTIDE SEQUENCE [LARGE SCALE GENOMIC DNA]</scope>
    <source>
        <strain evidence="3 4">HX-7-19</strain>
    </source>
</reference>
<keyword evidence="1" id="KW-0732">Signal</keyword>
<sequence length="192" mass="19801">MRAVLALLALLTAPAPYPALAQEAAAPPTLVLPASLPPEVAEAILARPDRFADLAADLIHGHGTGGAIAPAAIETAIALDRAYFRARALRPFLEADLDADGTLQAPEIAARAATLSTTGRARLMRQQTDADADSDGTITPAELSRHAEAAVARASRPQDEALLRAVAIFDANTDGTASLAEIAQAMQTVAPD</sequence>
<name>A0A6M1U4M7_9RHOB</name>
<evidence type="ECO:0000313" key="4">
    <source>
        <dbReference type="Proteomes" id="UP000474758"/>
    </source>
</evidence>
<accession>A0A6M1U4M7</accession>
<dbReference type="SUPFAM" id="SSF47473">
    <property type="entry name" value="EF-hand"/>
    <property type="match status" value="1"/>
</dbReference>
<proteinExistence type="predicted"/>
<protein>
    <recommendedName>
        <fullName evidence="2">EF-hand domain-containing protein</fullName>
    </recommendedName>
</protein>
<comment type="caution">
    <text evidence="3">The sequence shown here is derived from an EMBL/GenBank/DDBJ whole genome shotgun (WGS) entry which is preliminary data.</text>
</comment>
<dbReference type="GO" id="GO:0005509">
    <property type="term" value="F:calcium ion binding"/>
    <property type="evidence" value="ECO:0007669"/>
    <property type="project" value="InterPro"/>
</dbReference>
<dbReference type="InterPro" id="IPR002048">
    <property type="entry name" value="EF_hand_dom"/>
</dbReference>
<gene>
    <name evidence="3" type="ORF">G5V65_02810</name>
</gene>
<evidence type="ECO:0000256" key="1">
    <source>
        <dbReference type="SAM" id="SignalP"/>
    </source>
</evidence>
<dbReference type="InterPro" id="IPR011992">
    <property type="entry name" value="EF-hand-dom_pair"/>
</dbReference>